<reference evidence="1" key="1">
    <citation type="submission" date="2022-06" db="EMBL/GenBank/DDBJ databases">
        <authorList>
            <person name="Legras J.-L."/>
            <person name="Devillers H."/>
            <person name="Grondin C."/>
        </authorList>
    </citation>
    <scope>NUCLEOTIDE SEQUENCE</scope>
    <source>
        <strain evidence="1">CLIB 1444</strain>
    </source>
</reference>
<evidence type="ECO:0000313" key="1">
    <source>
        <dbReference type="EMBL" id="CAH6719444.1"/>
    </source>
</evidence>
<comment type="caution">
    <text evidence="1">The sequence shown here is derived from an EMBL/GenBank/DDBJ whole genome shotgun (WGS) entry which is preliminary data.</text>
</comment>
<dbReference type="Proteomes" id="UP001152531">
    <property type="component" value="Unassembled WGS sequence"/>
</dbReference>
<keyword evidence="2" id="KW-1185">Reference proteome</keyword>
<evidence type="ECO:0000313" key="2">
    <source>
        <dbReference type="Proteomes" id="UP001152531"/>
    </source>
</evidence>
<proteinExistence type="predicted"/>
<accession>A0ACA9Y451</accession>
<name>A0ACA9Y451_9ASCO</name>
<protein>
    <submittedName>
        <fullName evidence="1">Vacuolar ATPase assembly integral membrane protein Vph2p</fullName>
    </submittedName>
</protein>
<gene>
    <name evidence="1" type="ORF">CLIB1444_02S08702</name>
</gene>
<sequence>MTKLQLTPQLREVFNNKKYVVEHDYITHRQLIEFYQLHKPTESLRMLLKMTSIYNPPPSPPPKKTKEFEDLMARLRLEAKEKEYRDLVTSKTEFDTLYEPSEPQSLAQTNKELKSNVTTIINILVSVASVVYAVWYWGGSSWGLEPGIKVLLCVFFGILVLVAEVVVYMGYINKIEDAKQKERSKKEVKKVVRRIL</sequence>
<organism evidence="1 2">
    <name type="scientific">[Candida] jaroonii</name>
    <dbReference type="NCBI Taxonomy" id="467808"/>
    <lineage>
        <taxon>Eukaryota</taxon>
        <taxon>Fungi</taxon>
        <taxon>Dikarya</taxon>
        <taxon>Ascomycota</taxon>
        <taxon>Saccharomycotina</taxon>
        <taxon>Pichiomycetes</taxon>
        <taxon>Debaryomycetaceae</taxon>
        <taxon>Yamadazyma</taxon>
    </lineage>
</organism>
<dbReference type="EMBL" id="CALSDN010000002">
    <property type="protein sequence ID" value="CAH6719444.1"/>
    <property type="molecule type" value="Genomic_DNA"/>
</dbReference>